<evidence type="ECO:0000256" key="7">
    <source>
        <dbReference type="PIRSR" id="PIRSR016020-2"/>
    </source>
</evidence>
<dbReference type="OMA" id="TQALHSY"/>
<dbReference type="Pfam" id="PF01263">
    <property type="entry name" value="Aldose_epim"/>
    <property type="match status" value="1"/>
</dbReference>
<dbReference type="PANTHER" id="PTHR11122:SF13">
    <property type="entry name" value="GLUCOSE-6-PHOSPHATE 1-EPIMERASE"/>
    <property type="match status" value="1"/>
</dbReference>
<dbReference type="GO" id="GO:0005975">
    <property type="term" value="P:carbohydrate metabolic process"/>
    <property type="evidence" value="ECO:0007669"/>
    <property type="project" value="InterPro"/>
</dbReference>
<dbReference type="EC" id="5.1.3.15" evidence="3 5"/>
<keyword evidence="9" id="KW-1185">Reference proteome</keyword>
<evidence type="ECO:0000256" key="3">
    <source>
        <dbReference type="ARBA" id="ARBA00012083"/>
    </source>
</evidence>
<dbReference type="OrthoDB" id="1659429at2759"/>
<comment type="similarity">
    <text evidence="2 5">Belongs to the glucose-6-phosphate 1-epimerase family.</text>
</comment>
<dbReference type="InterPro" id="IPR014718">
    <property type="entry name" value="GH-type_carb-bd"/>
</dbReference>
<feature type="active site" evidence="6">
    <location>
        <position position="180"/>
    </location>
</feature>
<dbReference type="GO" id="GO:0005737">
    <property type="term" value="C:cytoplasm"/>
    <property type="evidence" value="ECO:0007669"/>
    <property type="project" value="TreeGrafter"/>
</dbReference>
<dbReference type="InterPro" id="IPR025532">
    <property type="entry name" value="G6P_1-epimerase"/>
</dbReference>
<dbReference type="PIRSF" id="PIRSF016020">
    <property type="entry name" value="PHexose_mutarotase"/>
    <property type="match status" value="1"/>
</dbReference>
<evidence type="ECO:0000313" key="9">
    <source>
        <dbReference type="Proteomes" id="UP000191522"/>
    </source>
</evidence>
<feature type="active site" evidence="6">
    <location>
        <position position="287"/>
    </location>
</feature>
<dbReference type="InterPro" id="IPR008183">
    <property type="entry name" value="Aldose_1/G6P_1-epimerase"/>
</dbReference>
<dbReference type="GO" id="GO:0047938">
    <property type="term" value="F:glucose-6-phosphate 1-epimerase activity"/>
    <property type="evidence" value="ECO:0007669"/>
    <property type="project" value="UniProtKB-UniRule"/>
</dbReference>
<comment type="function">
    <text evidence="5">Catalyzes the interconversion between the alpha and beta anomers from at least three hexose 6-phosphate sugars (Glc6P, Gal6P, and Man6P).</text>
</comment>
<evidence type="ECO:0000256" key="4">
    <source>
        <dbReference type="ARBA" id="ARBA00023235"/>
    </source>
</evidence>
<dbReference type="Proteomes" id="UP000191522">
    <property type="component" value="Unassembled WGS sequence"/>
</dbReference>
<proteinExistence type="inferred from homology"/>
<feature type="binding site" evidence="7">
    <location>
        <position position="97"/>
    </location>
    <ligand>
        <name>substrate</name>
    </ligand>
</feature>
<comment type="catalytic activity">
    <reaction evidence="1">
        <text>alpha-D-glucose 6-phosphate = beta-D-glucose 6-phosphate</text>
        <dbReference type="Rhea" id="RHEA:16249"/>
        <dbReference type="ChEBI" id="CHEBI:58225"/>
        <dbReference type="ChEBI" id="CHEBI:58247"/>
        <dbReference type="EC" id="5.1.3.15"/>
    </reaction>
</comment>
<dbReference type="AlphaFoldDB" id="A0A1V6P1I1"/>
<dbReference type="Gene3D" id="2.70.98.10">
    <property type="match status" value="1"/>
</dbReference>
<protein>
    <recommendedName>
        <fullName evidence="3 5">Glucose-6-phosphate 1-epimerase</fullName>
        <ecNumber evidence="3 5">5.1.3.15</ecNumber>
    </recommendedName>
</protein>
<keyword evidence="4 5" id="KW-0413">Isomerase</keyword>
<evidence type="ECO:0000256" key="2">
    <source>
        <dbReference type="ARBA" id="ARBA00005866"/>
    </source>
</evidence>
<evidence type="ECO:0000256" key="5">
    <source>
        <dbReference type="PIRNR" id="PIRNR016020"/>
    </source>
</evidence>
<dbReference type="STRING" id="69771.A0A1V6P1I1"/>
<dbReference type="CDD" id="cd09020">
    <property type="entry name" value="D-hex-6-P-epi_like"/>
    <property type="match status" value="1"/>
</dbReference>
<feature type="binding site" evidence="7">
    <location>
        <position position="73"/>
    </location>
    <ligand>
        <name>substrate</name>
    </ligand>
</feature>
<sequence length="313" mass="34132">MDRSNKPSAIGVGGSLPQPTVSVKDITVEASLPSGEAVTVYLYGATVTSWKANGQEQLFLSDKAHLDGSKPIRGGIPLVFPVFGPPPQNHATSTLPQHGFARNSTWEFLGKSSSESGPGDLAVKLDFGLNHNMLSEEFRKAWPYEFGLVYSVTLSKDGLATSLHVNNEGKQNFEFQVLMHTYLKVADISDVRVKGLESKNYIDKVRQATSHTETSNALPIAGEVDRVYQGLNPEEPIIVSTSNDKPLFSITREALTDVVVWNPWIEKAKGMADFSPDDAYKNMICVEAGSVSTWQTLEAGDSWEGGQSIKSRL</sequence>
<dbReference type="GO" id="GO:0030246">
    <property type="term" value="F:carbohydrate binding"/>
    <property type="evidence" value="ECO:0007669"/>
    <property type="project" value="UniProtKB-UniRule"/>
</dbReference>
<evidence type="ECO:0000313" key="8">
    <source>
        <dbReference type="EMBL" id="OQD70637.1"/>
    </source>
</evidence>
<evidence type="ECO:0000256" key="1">
    <source>
        <dbReference type="ARBA" id="ARBA00001096"/>
    </source>
</evidence>
<reference evidence="9" key="1">
    <citation type="journal article" date="2017" name="Nat. Microbiol.">
        <title>Global analysis of biosynthetic gene clusters reveals vast potential of secondary metabolite production in Penicillium species.</title>
        <authorList>
            <person name="Nielsen J.C."/>
            <person name="Grijseels S."/>
            <person name="Prigent S."/>
            <person name="Ji B."/>
            <person name="Dainat J."/>
            <person name="Nielsen K.F."/>
            <person name="Frisvad J.C."/>
            <person name="Workman M."/>
            <person name="Nielsen J."/>
        </authorList>
    </citation>
    <scope>NUCLEOTIDE SEQUENCE [LARGE SCALE GENOMIC DNA]</scope>
    <source>
        <strain evidence="9">IBT 11843</strain>
    </source>
</reference>
<accession>A0A1V6P1I1</accession>
<dbReference type="SUPFAM" id="SSF74650">
    <property type="entry name" value="Galactose mutarotase-like"/>
    <property type="match status" value="1"/>
</dbReference>
<dbReference type="EMBL" id="MDYL01000022">
    <property type="protein sequence ID" value="OQD70637.1"/>
    <property type="molecule type" value="Genomic_DNA"/>
</dbReference>
<feature type="binding site" evidence="7">
    <location>
        <position position="102"/>
    </location>
    <ligand>
        <name>substrate</name>
    </ligand>
</feature>
<dbReference type="PANTHER" id="PTHR11122">
    <property type="entry name" value="APOSPORY-ASSOCIATED PROTEIN C-RELATED"/>
    <property type="match status" value="1"/>
</dbReference>
<evidence type="ECO:0000256" key="6">
    <source>
        <dbReference type="PIRSR" id="PIRSR016020-1"/>
    </source>
</evidence>
<dbReference type="InterPro" id="IPR011013">
    <property type="entry name" value="Gal_mutarotase_sf_dom"/>
</dbReference>
<organism evidence="8 9">
    <name type="scientific">Penicillium decumbens</name>
    <dbReference type="NCBI Taxonomy" id="69771"/>
    <lineage>
        <taxon>Eukaryota</taxon>
        <taxon>Fungi</taxon>
        <taxon>Dikarya</taxon>
        <taxon>Ascomycota</taxon>
        <taxon>Pezizomycotina</taxon>
        <taxon>Eurotiomycetes</taxon>
        <taxon>Eurotiomycetidae</taxon>
        <taxon>Eurotiales</taxon>
        <taxon>Aspergillaceae</taxon>
        <taxon>Penicillium</taxon>
    </lineage>
</organism>
<name>A0A1V6P1I1_PENDC</name>
<gene>
    <name evidence="8" type="ORF">PENDEC_c022G06180</name>
</gene>
<comment type="caution">
    <text evidence="8">The sequence shown here is derived from an EMBL/GenBank/DDBJ whole genome shotgun (WGS) entry which is preliminary data.</text>
</comment>